<feature type="transmembrane region" description="Helical" evidence="9">
    <location>
        <begin position="152"/>
        <end position="176"/>
    </location>
</feature>
<comment type="similarity">
    <text evidence="2 7">Belongs to the major facilitator superfamily. Sugar transporter (TC 2.A.1.1) family.</text>
</comment>
<keyword evidence="12" id="KW-1185">Reference proteome</keyword>
<feature type="transmembrane region" description="Helical" evidence="9">
    <location>
        <begin position="371"/>
        <end position="392"/>
    </location>
</feature>
<dbReference type="InterPro" id="IPR005828">
    <property type="entry name" value="MFS_sugar_transport-like"/>
</dbReference>
<comment type="subcellular location">
    <subcellularLocation>
        <location evidence="1">Membrane</location>
        <topology evidence="1">Multi-pass membrane protein</topology>
    </subcellularLocation>
</comment>
<evidence type="ECO:0000256" key="4">
    <source>
        <dbReference type="ARBA" id="ARBA00022692"/>
    </source>
</evidence>
<feature type="transmembrane region" description="Helical" evidence="9">
    <location>
        <begin position="311"/>
        <end position="331"/>
    </location>
</feature>
<keyword evidence="3 7" id="KW-0813">Transport</keyword>
<feature type="transmembrane region" description="Helical" evidence="9">
    <location>
        <begin position="436"/>
        <end position="454"/>
    </location>
</feature>
<feature type="transmembrane region" description="Helical" evidence="9">
    <location>
        <begin position="338"/>
        <end position="359"/>
    </location>
</feature>
<dbReference type="InterPro" id="IPR036259">
    <property type="entry name" value="MFS_trans_sf"/>
</dbReference>
<dbReference type="PROSITE" id="PS50850">
    <property type="entry name" value="MFS"/>
    <property type="match status" value="1"/>
</dbReference>
<evidence type="ECO:0000313" key="11">
    <source>
        <dbReference type="EMBL" id="KXT18434.1"/>
    </source>
</evidence>
<protein>
    <recommendedName>
        <fullName evidence="10">Major facilitator superfamily (MFS) profile domain-containing protein</fullName>
    </recommendedName>
</protein>
<dbReference type="Pfam" id="PF00083">
    <property type="entry name" value="Sugar_tr"/>
    <property type="match status" value="1"/>
</dbReference>
<sequence length="514" mass="56427">MPGLKFRGRSLRYALALTGAAAWVLQGYDQALMNGLLTLPQFERQFPAVSTATPALEAEHSTLQGTAVALYEVGAAFGALSCFFLGDTYGRKWTTFSGALVVLIGVILQSTSYSLAQLIVARIVTGLGVGSFTATIPTWVGESSEAHQRGSLIMIEGSAAIFGVMFVGWLEFGFYFVKNTSVSFRFPIAFQALFPLIVLTMVPMLQESPRWLVSKDRMEEAKSVLSNLEDEHEDSEVVAERLRVIHNSIELSGQGHSSNPFARTPNRHVNRTLIAIGVNILAQMSGVNVITFYSNTIFQHTLGYSAVLSRIISSCLQTWQFLAATSAVFLIDRFGRRRLLITGAFLMSIANAGLAGLQAHTDNKTAAGCSLIFYFLALSAFPIGLFLIPFMYSSEIAPLPIRAQVTAMSGCSNWLFNFLVAEVTPIAFDRISWKYYLVYVCTNLLSVATFYLFLPETKNRTLEDIDAFFLKATNPLQPPKIAKTLPEGAAAEDTDLREKINPHADQVEDVKETA</sequence>
<dbReference type="OrthoDB" id="184415at2759"/>
<feature type="transmembrane region" description="Helical" evidence="9">
    <location>
        <begin position="188"/>
        <end position="205"/>
    </location>
</feature>
<feature type="transmembrane region" description="Helical" evidence="9">
    <location>
        <begin position="273"/>
        <end position="291"/>
    </location>
</feature>
<feature type="compositionally biased region" description="Basic and acidic residues" evidence="8">
    <location>
        <begin position="494"/>
        <end position="514"/>
    </location>
</feature>
<dbReference type="GO" id="GO:0005351">
    <property type="term" value="F:carbohydrate:proton symporter activity"/>
    <property type="evidence" value="ECO:0007669"/>
    <property type="project" value="TreeGrafter"/>
</dbReference>
<dbReference type="Proteomes" id="UP000073492">
    <property type="component" value="Unassembled WGS sequence"/>
</dbReference>
<evidence type="ECO:0000256" key="5">
    <source>
        <dbReference type="ARBA" id="ARBA00022989"/>
    </source>
</evidence>
<accession>A0A139IV37</accession>
<evidence type="ECO:0000256" key="2">
    <source>
        <dbReference type="ARBA" id="ARBA00010992"/>
    </source>
</evidence>
<dbReference type="SUPFAM" id="SSF103473">
    <property type="entry name" value="MFS general substrate transporter"/>
    <property type="match status" value="1"/>
</dbReference>
<feature type="transmembrane region" description="Helical" evidence="9">
    <location>
        <begin position="93"/>
        <end position="113"/>
    </location>
</feature>
<comment type="caution">
    <text evidence="11">The sequence shown here is derived from an EMBL/GenBank/DDBJ whole genome shotgun (WGS) entry which is preliminary data.</text>
</comment>
<dbReference type="GO" id="GO:0016020">
    <property type="term" value="C:membrane"/>
    <property type="evidence" value="ECO:0007669"/>
    <property type="project" value="UniProtKB-SubCell"/>
</dbReference>
<dbReference type="PANTHER" id="PTHR48022">
    <property type="entry name" value="PLASTIDIC GLUCOSE TRANSPORTER 4"/>
    <property type="match status" value="1"/>
</dbReference>
<dbReference type="PRINTS" id="PR00171">
    <property type="entry name" value="SUGRTRNSPORT"/>
</dbReference>
<reference evidence="11 12" key="1">
    <citation type="submission" date="2015-07" db="EMBL/GenBank/DDBJ databases">
        <title>Comparative genomics of the Sigatoka disease complex on banana suggests a link between parallel evolutionary changes in Pseudocercospora fijiensis and Pseudocercospora eumusae and increased virulence on the banana host.</title>
        <authorList>
            <person name="Chang T.-C."/>
            <person name="Salvucci A."/>
            <person name="Crous P.W."/>
            <person name="Stergiopoulos I."/>
        </authorList>
    </citation>
    <scope>NUCLEOTIDE SEQUENCE [LARGE SCALE GENOMIC DNA]</scope>
    <source>
        <strain evidence="11 12">CBS 116634</strain>
    </source>
</reference>
<dbReference type="NCBIfam" id="TIGR00879">
    <property type="entry name" value="SP"/>
    <property type="match status" value="1"/>
</dbReference>
<dbReference type="InterPro" id="IPR050360">
    <property type="entry name" value="MFS_Sugar_Transporters"/>
</dbReference>
<proteinExistence type="inferred from homology"/>
<dbReference type="AlphaFoldDB" id="A0A139IV37"/>
<dbReference type="InterPro" id="IPR020846">
    <property type="entry name" value="MFS_dom"/>
</dbReference>
<evidence type="ECO:0000259" key="10">
    <source>
        <dbReference type="PROSITE" id="PS50850"/>
    </source>
</evidence>
<keyword evidence="6 9" id="KW-0472">Membrane</keyword>
<evidence type="ECO:0000256" key="6">
    <source>
        <dbReference type="ARBA" id="ARBA00023136"/>
    </source>
</evidence>
<feature type="region of interest" description="Disordered" evidence="8">
    <location>
        <begin position="480"/>
        <end position="514"/>
    </location>
</feature>
<name>A0A139IV37_9PEZI</name>
<dbReference type="Gene3D" id="1.20.1250.20">
    <property type="entry name" value="MFS general substrate transporter like domains"/>
    <property type="match status" value="1"/>
</dbReference>
<evidence type="ECO:0000256" key="3">
    <source>
        <dbReference type="ARBA" id="ARBA00022448"/>
    </source>
</evidence>
<dbReference type="InterPro" id="IPR003663">
    <property type="entry name" value="Sugar/inositol_transpt"/>
</dbReference>
<evidence type="ECO:0000256" key="8">
    <source>
        <dbReference type="SAM" id="MobiDB-lite"/>
    </source>
</evidence>
<dbReference type="PROSITE" id="PS00216">
    <property type="entry name" value="SUGAR_TRANSPORT_1"/>
    <property type="match status" value="1"/>
</dbReference>
<evidence type="ECO:0000256" key="9">
    <source>
        <dbReference type="SAM" id="Phobius"/>
    </source>
</evidence>
<gene>
    <name evidence="11" type="ORF">AC579_8172</name>
</gene>
<organism evidence="11 12">
    <name type="scientific">Pseudocercospora musae</name>
    <dbReference type="NCBI Taxonomy" id="113226"/>
    <lineage>
        <taxon>Eukaryota</taxon>
        <taxon>Fungi</taxon>
        <taxon>Dikarya</taxon>
        <taxon>Ascomycota</taxon>
        <taxon>Pezizomycotina</taxon>
        <taxon>Dothideomycetes</taxon>
        <taxon>Dothideomycetidae</taxon>
        <taxon>Mycosphaerellales</taxon>
        <taxon>Mycosphaerellaceae</taxon>
        <taxon>Pseudocercospora</taxon>
    </lineage>
</organism>
<keyword evidence="5 9" id="KW-1133">Transmembrane helix</keyword>
<dbReference type="EMBL" id="LFZO01000007">
    <property type="protein sequence ID" value="KXT18434.1"/>
    <property type="molecule type" value="Genomic_DNA"/>
</dbReference>
<evidence type="ECO:0000256" key="7">
    <source>
        <dbReference type="RuleBase" id="RU003346"/>
    </source>
</evidence>
<feature type="transmembrane region" description="Helical" evidence="9">
    <location>
        <begin position="119"/>
        <end position="140"/>
    </location>
</feature>
<evidence type="ECO:0000256" key="1">
    <source>
        <dbReference type="ARBA" id="ARBA00004141"/>
    </source>
</evidence>
<dbReference type="PANTHER" id="PTHR48022:SF68">
    <property type="entry name" value="MAJOR FACILITATOR SUPERFAMILY (MFS) PROFILE DOMAIN-CONTAINING PROTEIN-RELATED"/>
    <property type="match status" value="1"/>
</dbReference>
<keyword evidence="4 9" id="KW-0812">Transmembrane</keyword>
<dbReference type="InterPro" id="IPR005829">
    <property type="entry name" value="Sugar_transporter_CS"/>
</dbReference>
<feature type="domain" description="Major facilitator superfamily (MFS) profile" evidence="10">
    <location>
        <begin position="15"/>
        <end position="458"/>
    </location>
</feature>
<evidence type="ECO:0000313" key="12">
    <source>
        <dbReference type="Proteomes" id="UP000073492"/>
    </source>
</evidence>